<comment type="similarity">
    <text evidence="1 7">Belongs to the universal ribosomal protein uL18 family.</text>
</comment>
<comment type="caution">
    <text evidence="9">The sequence shown here is derived from an EMBL/GenBank/DDBJ whole genome shotgun (WGS) entry which is preliminary data.</text>
</comment>
<evidence type="ECO:0000256" key="4">
    <source>
        <dbReference type="ARBA" id="ARBA00022980"/>
    </source>
</evidence>
<evidence type="ECO:0000256" key="1">
    <source>
        <dbReference type="ARBA" id="ARBA00007116"/>
    </source>
</evidence>
<dbReference type="GO" id="GO:0022625">
    <property type="term" value="C:cytosolic large ribosomal subunit"/>
    <property type="evidence" value="ECO:0007669"/>
    <property type="project" value="TreeGrafter"/>
</dbReference>
<dbReference type="STRING" id="1423735.FC15_GL000176"/>
<dbReference type="GO" id="GO:0006412">
    <property type="term" value="P:translation"/>
    <property type="evidence" value="ECO:0007669"/>
    <property type="project" value="UniProtKB-UniRule"/>
</dbReference>
<feature type="region of interest" description="Disordered" evidence="8">
    <location>
        <begin position="1"/>
        <end position="21"/>
    </location>
</feature>
<dbReference type="CDD" id="cd00432">
    <property type="entry name" value="Ribosomal_L18_L5e"/>
    <property type="match status" value="1"/>
</dbReference>
<evidence type="ECO:0000313" key="9">
    <source>
        <dbReference type="EMBL" id="KRM12723.1"/>
    </source>
</evidence>
<dbReference type="Proteomes" id="UP000051315">
    <property type="component" value="Unassembled WGS sequence"/>
</dbReference>
<dbReference type="HAMAP" id="MF_01337_B">
    <property type="entry name" value="Ribosomal_uL18_B"/>
    <property type="match status" value="1"/>
</dbReference>
<keyword evidence="2 7" id="KW-0699">rRNA-binding</keyword>
<keyword evidence="10" id="KW-1185">Reference proteome</keyword>
<name>A0A0R1WD47_9LACO</name>
<dbReference type="AlphaFoldDB" id="A0A0R1WD47"/>
<evidence type="ECO:0000256" key="3">
    <source>
        <dbReference type="ARBA" id="ARBA00022884"/>
    </source>
</evidence>
<dbReference type="GO" id="GO:0003735">
    <property type="term" value="F:structural constituent of ribosome"/>
    <property type="evidence" value="ECO:0007669"/>
    <property type="project" value="InterPro"/>
</dbReference>
<dbReference type="PANTHER" id="PTHR12899">
    <property type="entry name" value="39S RIBOSOMAL PROTEIN L18, MITOCHONDRIAL"/>
    <property type="match status" value="1"/>
</dbReference>
<dbReference type="RefSeq" id="WP_057823546.1">
    <property type="nucleotide sequence ID" value="NZ_AZFX01000011.1"/>
</dbReference>
<evidence type="ECO:0000256" key="6">
    <source>
        <dbReference type="ARBA" id="ARBA00035197"/>
    </source>
</evidence>
<dbReference type="NCBIfam" id="TIGR00060">
    <property type="entry name" value="L18_bact"/>
    <property type="match status" value="1"/>
</dbReference>
<dbReference type="InterPro" id="IPR004389">
    <property type="entry name" value="Ribosomal_uL18_bac-type"/>
</dbReference>
<protein>
    <recommendedName>
        <fullName evidence="6 7">Large ribosomal subunit protein uL18</fullName>
    </recommendedName>
</protein>
<dbReference type="FunFam" id="3.30.420.100:FF:000001">
    <property type="entry name" value="50S ribosomal protein L18"/>
    <property type="match status" value="1"/>
</dbReference>
<evidence type="ECO:0000313" key="10">
    <source>
        <dbReference type="Proteomes" id="UP000051315"/>
    </source>
</evidence>
<keyword evidence="3 7" id="KW-0694">RNA-binding</keyword>
<dbReference type="Gene3D" id="3.30.420.100">
    <property type="match status" value="1"/>
</dbReference>
<gene>
    <name evidence="7" type="primary">rplR</name>
    <name evidence="9" type="ORF">FC15_GL000176</name>
</gene>
<evidence type="ECO:0000256" key="8">
    <source>
        <dbReference type="SAM" id="MobiDB-lite"/>
    </source>
</evidence>
<accession>A0A0R1WD47</accession>
<dbReference type="PANTHER" id="PTHR12899:SF3">
    <property type="entry name" value="LARGE RIBOSOMAL SUBUNIT PROTEIN UL18M"/>
    <property type="match status" value="1"/>
</dbReference>
<evidence type="ECO:0000256" key="2">
    <source>
        <dbReference type="ARBA" id="ARBA00022730"/>
    </source>
</evidence>
<dbReference type="GO" id="GO:0008097">
    <property type="term" value="F:5S rRNA binding"/>
    <property type="evidence" value="ECO:0007669"/>
    <property type="project" value="TreeGrafter"/>
</dbReference>
<keyword evidence="5 7" id="KW-0687">Ribonucleoprotein</keyword>
<dbReference type="InterPro" id="IPR057268">
    <property type="entry name" value="Ribosomal_L18"/>
</dbReference>
<evidence type="ECO:0000256" key="7">
    <source>
        <dbReference type="HAMAP-Rule" id="MF_01337"/>
    </source>
</evidence>
<sequence length="122" mass="13609">MNIVISKPDKNKTRQKRHTRVRAKISGTAERPRLNVFRSNKNIYAQLIDDVEGVTLASASTLDKELNATGTKVEEAQQVGELIAKRAQAKNITEVVFDRGGYLYHGRVQALAESARENGLKF</sequence>
<dbReference type="InterPro" id="IPR005484">
    <property type="entry name" value="Ribosomal_uL18_bac/plant/anim"/>
</dbReference>
<dbReference type="EMBL" id="AZFX01000011">
    <property type="protein sequence ID" value="KRM12723.1"/>
    <property type="molecule type" value="Genomic_DNA"/>
</dbReference>
<reference evidence="9 10" key="1">
    <citation type="journal article" date="2015" name="Genome Announc.">
        <title>Expanding the biotechnology potential of lactobacilli through comparative genomics of 213 strains and associated genera.</title>
        <authorList>
            <person name="Sun Z."/>
            <person name="Harris H.M."/>
            <person name="McCann A."/>
            <person name="Guo C."/>
            <person name="Argimon S."/>
            <person name="Zhang W."/>
            <person name="Yang X."/>
            <person name="Jeffery I.B."/>
            <person name="Cooney J.C."/>
            <person name="Kagawa T.F."/>
            <person name="Liu W."/>
            <person name="Song Y."/>
            <person name="Salvetti E."/>
            <person name="Wrobel A."/>
            <person name="Rasinkangas P."/>
            <person name="Parkhill J."/>
            <person name="Rea M.C."/>
            <person name="O'Sullivan O."/>
            <person name="Ritari J."/>
            <person name="Douillard F.P."/>
            <person name="Paul Ross R."/>
            <person name="Yang R."/>
            <person name="Briner A.E."/>
            <person name="Felis G.E."/>
            <person name="de Vos W.M."/>
            <person name="Barrangou R."/>
            <person name="Klaenhammer T.R."/>
            <person name="Caufield P.W."/>
            <person name="Cui Y."/>
            <person name="Zhang H."/>
            <person name="O'Toole P.W."/>
        </authorList>
    </citation>
    <scope>NUCLEOTIDE SEQUENCE [LARGE SCALE GENOMIC DNA]</scope>
    <source>
        <strain evidence="9 10">DSM 17758</strain>
    </source>
</reference>
<dbReference type="SUPFAM" id="SSF53137">
    <property type="entry name" value="Translational machinery components"/>
    <property type="match status" value="1"/>
</dbReference>
<dbReference type="PATRIC" id="fig|1423735.3.peg.178"/>
<proteinExistence type="inferred from homology"/>
<dbReference type="Pfam" id="PF00861">
    <property type="entry name" value="Ribosomal_L18p"/>
    <property type="match status" value="1"/>
</dbReference>
<comment type="function">
    <text evidence="7">This is one of the proteins that bind and probably mediate the attachment of the 5S RNA into the large ribosomal subunit, where it forms part of the central protuberance.</text>
</comment>
<organism evidence="9 10">
    <name type="scientific">Lapidilactobacillus concavus DSM 17758</name>
    <dbReference type="NCBI Taxonomy" id="1423735"/>
    <lineage>
        <taxon>Bacteria</taxon>
        <taxon>Bacillati</taxon>
        <taxon>Bacillota</taxon>
        <taxon>Bacilli</taxon>
        <taxon>Lactobacillales</taxon>
        <taxon>Lactobacillaceae</taxon>
        <taxon>Lapidilactobacillus</taxon>
    </lineage>
</organism>
<keyword evidence="4 7" id="KW-0689">Ribosomal protein</keyword>
<evidence type="ECO:0000256" key="5">
    <source>
        <dbReference type="ARBA" id="ARBA00023274"/>
    </source>
</evidence>
<comment type="subunit">
    <text evidence="7">Part of the 50S ribosomal subunit; part of the 5S rRNA/L5/L18/L25 subcomplex. Contacts the 5S and 23S rRNAs.</text>
</comment>